<dbReference type="GO" id="GO:0004672">
    <property type="term" value="F:protein kinase activity"/>
    <property type="evidence" value="ECO:0007669"/>
    <property type="project" value="InterPro"/>
</dbReference>
<dbReference type="SUPFAM" id="SSF56112">
    <property type="entry name" value="Protein kinase-like (PK-like)"/>
    <property type="match status" value="1"/>
</dbReference>
<dbReference type="AlphaFoldDB" id="A0A0D9W0W7"/>
<name>A0A0D9W0W7_9ORYZ</name>
<evidence type="ECO:0000313" key="3">
    <source>
        <dbReference type="EnsemblPlants" id="LPERR03G33600.1"/>
    </source>
</evidence>
<dbReference type="InterPro" id="IPR001245">
    <property type="entry name" value="Ser-Thr/Tyr_kinase_cat_dom"/>
</dbReference>
<reference evidence="3" key="3">
    <citation type="submission" date="2015-04" db="UniProtKB">
        <authorList>
            <consortium name="EnsemblPlants"/>
        </authorList>
    </citation>
    <scope>IDENTIFICATION</scope>
</reference>
<organism evidence="3 4">
    <name type="scientific">Leersia perrieri</name>
    <dbReference type="NCBI Taxonomy" id="77586"/>
    <lineage>
        <taxon>Eukaryota</taxon>
        <taxon>Viridiplantae</taxon>
        <taxon>Streptophyta</taxon>
        <taxon>Embryophyta</taxon>
        <taxon>Tracheophyta</taxon>
        <taxon>Spermatophyta</taxon>
        <taxon>Magnoliopsida</taxon>
        <taxon>Liliopsida</taxon>
        <taxon>Poales</taxon>
        <taxon>Poaceae</taxon>
        <taxon>BOP clade</taxon>
        <taxon>Oryzoideae</taxon>
        <taxon>Oryzeae</taxon>
        <taxon>Oryzinae</taxon>
        <taxon>Leersia</taxon>
    </lineage>
</organism>
<evidence type="ECO:0000259" key="2">
    <source>
        <dbReference type="PROSITE" id="PS50011"/>
    </source>
</evidence>
<proteinExistence type="predicted"/>
<evidence type="ECO:0000313" key="4">
    <source>
        <dbReference type="Proteomes" id="UP000032180"/>
    </source>
</evidence>
<accession>A0A0D9W0W7</accession>
<keyword evidence="4" id="KW-1185">Reference proteome</keyword>
<feature type="region of interest" description="Disordered" evidence="1">
    <location>
        <begin position="1"/>
        <end position="37"/>
    </location>
</feature>
<dbReference type="InterPro" id="IPR000719">
    <property type="entry name" value="Prot_kinase_dom"/>
</dbReference>
<feature type="domain" description="Protein kinase" evidence="2">
    <location>
        <begin position="136"/>
        <end position="397"/>
    </location>
</feature>
<dbReference type="HOGENOM" id="CLU_000288_21_4_1"/>
<dbReference type="STRING" id="77586.A0A0D9W0W7"/>
<evidence type="ECO:0000256" key="1">
    <source>
        <dbReference type="SAM" id="MobiDB-lite"/>
    </source>
</evidence>
<dbReference type="EnsemblPlants" id="LPERR03G33600.1">
    <property type="protein sequence ID" value="LPERR03G33600.1"/>
    <property type="gene ID" value="LPERR03G33600"/>
</dbReference>
<protein>
    <recommendedName>
        <fullName evidence="2">Protein kinase domain-containing protein</fullName>
    </recommendedName>
</protein>
<sequence>MELPAAKRQFSTSSQGKEVSGINSYKPYNHQRYQSCPPEVYRRQASSYSVPSSELSRSSVRSSGSFRAAAQSLAGVFSCFVPRKARADEEQEISQTTISQGSRSTGYHVSIDSGTGYPQESTELTVAEIFKATSNFSDKNIIRQGSHSSLYRGKLRDGSEIAIKCAKKLNSQYVSAELRRELEILQKIEHKNLVRFLGFFEREDESLTVVEYVSNGSLREHLDESCGNGLELAQRLNIAIDIAHAITFLHEFKEQQIIHRNIRSSSVLLTDTLTAKLAGVGVARVVGGGGESSESEDTQGKSAAGYVDPEFLSTYELTDKSDVFSFGVLLVELALQRYRGGEVVVAMDPRMRRSPASVATVEKVMELAEQCVAPARKDRPSMRRCTEALWSVRREFHRRQDAPAAAAAAAAPTQDRSSDWVRVDINPSHSKLITVNFIAVHHSISQEYE</sequence>
<reference evidence="4" key="2">
    <citation type="submission" date="2013-12" db="EMBL/GenBank/DDBJ databases">
        <authorList>
            <person name="Yu Y."/>
            <person name="Lee S."/>
            <person name="de Baynast K."/>
            <person name="Wissotski M."/>
            <person name="Liu L."/>
            <person name="Talag J."/>
            <person name="Goicoechea J."/>
            <person name="Angelova A."/>
            <person name="Jetty R."/>
            <person name="Kudrna D."/>
            <person name="Golser W."/>
            <person name="Rivera L."/>
            <person name="Zhang J."/>
            <person name="Wing R."/>
        </authorList>
    </citation>
    <scope>NUCLEOTIDE SEQUENCE</scope>
</reference>
<dbReference type="Gene3D" id="1.10.510.10">
    <property type="entry name" value="Transferase(Phosphotransferase) domain 1"/>
    <property type="match status" value="1"/>
</dbReference>
<dbReference type="Gene3D" id="3.30.200.20">
    <property type="entry name" value="Phosphorylase Kinase, domain 1"/>
    <property type="match status" value="1"/>
</dbReference>
<dbReference type="InterPro" id="IPR011009">
    <property type="entry name" value="Kinase-like_dom_sf"/>
</dbReference>
<dbReference type="Pfam" id="PF07714">
    <property type="entry name" value="PK_Tyr_Ser-Thr"/>
    <property type="match status" value="1"/>
</dbReference>
<reference evidence="3 4" key="1">
    <citation type="submission" date="2012-08" db="EMBL/GenBank/DDBJ databases">
        <title>Oryza genome evolution.</title>
        <authorList>
            <person name="Wing R.A."/>
        </authorList>
    </citation>
    <scope>NUCLEOTIDE SEQUENCE</scope>
</reference>
<dbReference type="Gramene" id="LPERR03G33600.1">
    <property type="protein sequence ID" value="LPERR03G33600.1"/>
    <property type="gene ID" value="LPERR03G33600"/>
</dbReference>
<dbReference type="PROSITE" id="PS50011">
    <property type="entry name" value="PROTEIN_KINASE_DOM"/>
    <property type="match status" value="1"/>
</dbReference>
<dbReference type="eggNOG" id="KOG1187">
    <property type="taxonomic scope" value="Eukaryota"/>
</dbReference>
<dbReference type="Proteomes" id="UP000032180">
    <property type="component" value="Chromosome 3"/>
</dbReference>
<dbReference type="GO" id="GO:0005524">
    <property type="term" value="F:ATP binding"/>
    <property type="evidence" value="ECO:0007669"/>
    <property type="project" value="InterPro"/>
</dbReference>
<feature type="compositionally biased region" description="Polar residues" evidence="1">
    <location>
        <begin position="9"/>
        <end position="23"/>
    </location>
</feature>
<dbReference type="PANTHER" id="PTHR46146:SF3">
    <property type="entry name" value="SERINE_THREONINE-PROTEIN KINASE-LIKE PROTEIN CCR3-RELATED"/>
    <property type="match status" value="1"/>
</dbReference>
<dbReference type="PANTHER" id="PTHR46146">
    <property type="entry name" value="SERINE/THREONINE-PROTEIN KINASE-LIKE PROTEIN CCR4"/>
    <property type="match status" value="1"/>
</dbReference>